<evidence type="ECO:0000313" key="8">
    <source>
        <dbReference type="EMBL" id="WTU44064.1"/>
    </source>
</evidence>
<evidence type="ECO:0000256" key="2">
    <source>
        <dbReference type="ARBA" id="ARBA00022617"/>
    </source>
</evidence>
<evidence type="ECO:0000256" key="7">
    <source>
        <dbReference type="RuleBase" id="RU000461"/>
    </source>
</evidence>
<dbReference type="InterPro" id="IPR017972">
    <property type="entry name" value="Cyt_P450_CS"/>
</dbReference>
<keyword evidence="2 7" id="KW-0349">Heme</keyword>
<sequence length="412" mass="46016">MSEDVRVDELRRRTSGEATEHFWPVEHLEALEFDPLLHRLLREEPVALVRMRFGDGHAWLVTRYQDIKEVTSDSRFSRALTVDRPVTSMTPHVVAPAGGIGRTDPPDHTRLRRLLAQTFNRKRVAVLKVEAEAIAERLVGEMLAQGPPADLTECVTGPMPEQVIGKLLGVPESDLGRLQAWRGVILSSDHSLEESNAVKAEIAGYFRTLADHRLDHPGDDLFSELSLAQAEGALSRPELISLAVMIVLNALDQVRNQCSTMVYTLLTHPEQLARLRADPELLPTAIEELLRFIPQRNGVGLPRIATEDVEVGDVLIRAGEAVYVSYLAANRDPEVFTDPDRFELTRDESPNLSFGHGAHYCLGAAVTRMESEVILSTLLRMAPELRLAIEPEQVRWRRGSINRGPETLPLAW</sequence>
<dbReference type="AlphaFoldDB" id="A0AAU2H9H0"/>
<dbReference type="GO" id="GO:0020037">
    <property type="term" value="F:heme binding"/>
    <property type="evidence" value="ECO:0007669"/>
    <property type="project" value="InterPro"/>
</dbReference>
<accession>A0AAU2H9H0</accession>
<evidence type="ECO:0000256" key="6">
    <source>
        <dbReference type="ARBA" id="ARBA00023033"/>
    </source>
</evidence>
<keyword evidence="3 7" id="KW-0479">Metal-binding</keyword>
<dbReference type="FunFam" id="1.10.630.10:FF:000018">
    <property type="entry name" value="Cytochrome P450 monooxygenase"/>
    <property type="match status" value="1"/>
</dbReference>
<dbReference type="EMBL" id="CP108253">
    <property type="protein sequence ID" value="WTU44064.1"/>
    <property type="molecule type" value="Genomic_DNA"/>
</dbReference>
<dbReference type="CDD" id="cd11031">
    <property type="entry name" value="Cyp158A-like"/>
    <property type="match status" value="1"/>
</dbReference>
<protein>
    <submittedName>
        <fullName evidence="8">Cytochrome P450</fullName>
    </submittedName>
</protein>
<dbReference type="PANTHER" id="PTHR46696:SF1">
    <property type="entry name" value="CYTOCHROME P450 YJIB-RELATED"/>
    <property type="match status" value="1"/>
</dbReference>
<keyword evidence="6 7" id="KW-0503">Monooxygenase</keyword>
<dbReference type="PRINTS" id="PR00359">
    <property type="entry name" value="BP450"/>
</dbReference>
<dbReference type="Pfam" id="PF00067">
    <property type="entry name" value="p450"/>
    <property type="match status" value="1"/>
</dbReference>
<keyword evidence="4 7" id="KW-0560">Oxidoreductase</keyword>
<gene>
    <name evidence="8" type="ORF">OHV25_33030</name>
</gene>
<dbReference type="InterPro" id="IPR002397">
    <property type="entry name" value="Cyt_P450_B"/>
</dbReference>
<dbReference type="InterPro" id="IPR001128">
    <property type="entry name" value="Cyt_P450"/>
</dbReference>
<comment type="similarity">
    <text evidence="1 7">Belongs to the cytochrome P450 family.</text>
</comment>
<proteinExistence type="inferred from homology"/>
<dbReference type="PANTHER" id="PTHR46696">
    <property type="entry name" value="P450, PUTATIVE (EUROFUNG)-RELATED"/>
    <property type="match status" value="1"/>
</dbReference>
<dbReference type="SUPFAM" id="SSF48264">
    <property type="entry name" value="Cytochrome P450"/>
    <property type="match status" value="1"/>
</dbReference>
<evidence type="ECO:0000256" key="5">
    <source>
        <dbReference type="ARBA" id="ARBA00023004"/>
    </source>
</evidence>
<organism evidence="8">
    <name type="scientific">Streptomyces sp. NBC_00060</name>
    <dbReference type="NCBI Taxonomy" id="2975636"/>
    <lineage>
        <taxon>Bacteria</taxon>
        <taxon>Bacillati</taxon>
        <taxon>Actinomycetota</taxon>
        <taxon>Actinomycetes</taxon>
        <taxon>Kitasatosporales</taxon>
        <taxon>Streptomycetaceae</taxon>
        <taxon>Streptomyces</taxon>
    </lineage>
</organism>
<dbReference type="InterPro" id="IPR036396">
    <property type="entry name" value="Cyt_P450_sf"/>
</dbReference>
<dbReference type="Gene3D" id="1.10.630.10">
    <property type="entry name" value="Cytochrome P450"/>
    <property type="match status" value="1"/>
</dbReference>
<evidence type="ECO:0000256" key="3">
    <source>
        <dbReference type="ARBA" id="ARBA00022723"/>
    </source>
</evidence>
<dbReference type="GO" id="GO:0016705">
    <property type="term" value="F:oxidoreductase activity, acting on paired donors, with incorporation or reduction of molecular oxygen"/>
    <property type="evidence" value="ECO:0007669"/>
    <property type="project" value="InterPro"/>
</dbReference>
<dbReference type="GO" id="GO:0005506">
    <property type="term" value="F:iron ion binding"/>
    <property type="evidence" value="ECO:0007669"/>
    <property type="project" value="InterPro"/>
</dbReference>
<dbReference type="PROSITE" id="PS00086">
    <property type="entry name" value="CYTOCHROME_P450"/>
    <property type="match status" value="1"/>
</dbReference>
<evidence type="ECO:0000256" key="4">
    <source>
        <dbReference type="ARBA" id="ARBA00023002"/>
    </source>
</evidence>
<reference evidence="8" key="1">
    <citation type="submission" date="2022-10" db="EMBL/GenBank/DDBJ databases">
        <title>The complete genomes of actinobacterial strains from the NBC collection.</title>
        <authorList>
            <person name="Joergensen T.S."/>
            <person name="Alvarez Arevalo M."/>
            <person name="Sterndorff E.B."/>
            <person name="Faurdal D."/>
            <person name="Vuksanovic O."/>
            <person name="Mourched A.-S."/>
            <person name="Charusanti P."/>
            <person name="Shaw S."/>
            <person name="Blin K."/>
            <person name="Weber T."/>
        </authorList>
    </citation>
    <scope>NUCLEOTIDE SEQUENCE</scope>
    <source>
        <strain evidence="8">NBC_00060</strain>
    </source>
</reference>
<evidence type="ECO:0000256" key="1">
    <source>
        <dbReference type="ARBA" id="ARBA00010617"/>
    </source>
</evidence>
<keyword evidence="5 7" id="KW-0408">Iron</keyword>
<dbReference type="GO" id="GO:0004497">
    <property type="term" value="F:monooxygenase activity"/>
    <property type="evidence" value="ECO:0007669"/>
    <property type="project" value="UniProtKB-KW"/>
</dbReference>
<name>A0AAU2H9H0_9ACTN</name>